<dbReference type="OrthoDB" id="6159439at2759"/>
<dbReference type="GO" id="GO:0005634">
    <property type="term" value="C:nucleus"/>
    <property type="evidence" value="ECO:0007669"/>
    <property type="project" value="UniProtKB-SubCell"/>
</dbReference>
<keyword evidence="14" id="KW-1185">Reference proteome</keyword>
<keyword evidence="4 8" id="KW-0238">DNA-binding</keyword>
<feature type="compositionally biased region" description="Basic and acidic residues" evidence="10">
    <location>
        <begin position="8"/>
        <end position="47"/>
    </location>
</feature>
<feature type="compositionally biased region" description="Acidic residues" evidence="10">
    <location>
        <begin position="63"/>
        <end position="77"/>
    </location>
</feature>
<dbReference type="Pfam" id="PF00046">
    <property type="entry name" value="Homeodomain"/>
    <property type="match status" value="1"/>
</dbReference>
<feature type="domain" description="Homeobox" evidence="11">
    <location>
        <begin position="83"/>
        <end position="143"/>
    </location>
</feature>
<evidence type="ECO:0000313" key="14">
    <source>
        <dbReference type="Proteomes" id="UP001163046"/>
    </source>
</evidence>
<dbReference type="SMART" id="SM00389">
    <property type="entry name" value="HOX"/>
    <property type="match status" value="1"/>
</dbReference>
<keyword evidence="5 8" id="KW-0371">Homeobox</keyword>
<dbReference type="GO" id="GO:0000981">
    <property type="term" value="F:DNA-binding transcription factor activity, RNA polymerase II-specific"/>
    <property type="evidence" value="ECO:0007669"/>
    <property type="project" value="InterPro"/>
</dbReference>
<comment type="subcellular location">
    <subcellularLocation>
        <location evidence="1 8 9">Nucleus</location>
    </subcellularLocation>
</comment>
<evidence type="ECO:0000256" key="6">
    <source>
        <dbReference type="ARBA" id="ARBA00023163"/>
    </source>
</evidence>
<organism evidence="13 14">
    <name type="scientific">Desmophyllum pertusum</name>
    <dbReference type="NCBI Taxonomy" id="174260"/>
    <lineage>
        <taxon>Eukaryota</taxon>
        <taxon>Metazoa</taxon>
        <taxon>Cnidaria</taxon>
        <taxon>Anthozoa</taxon>
        <taxon>Hexacorallia</taxon>
        <taxon>Scleractinia</taxon>
        <taxon>Caryophylliina</taxon>
        <taxon>Caryophylliidae</taxon>
        <taxon>Desmophyllum</taxon>
    </lineage>
</organism>
<sequence length="268" mass="30493">MTKMSCPIKKDTMSRKNVDLKCSSERDNETDNDEHFLSAILKRKDGKCNSPTSSKESNSDRESDLEDSNSEFQDEFSEGSSKKKHRRNRTTFTTFQLHELERAFEKSHYPDVYTREELALKIDLPEVRVQVWFQNRRAKWRRQEKMEMASLENLPSPTISRANFNSLPFPDPWKSALTYSPAFGGALYPPASLQTSTSISGCYPGSFSPATYLPFSSYLPGVGCMAGAGHPVPRDERTTSIASLRMKAKEHMENHSLKEWSEMPTATQ</sequence>
<evidence type="ECO:0000256" key="9">
    <source>
        <dbReference type="RuleBase" id="RU000682"/>
    </source>
</evidence>
<dbReference type="PROSITE" id="PS00027">
    <property type="entry name" value="HOMEOBOX_1"/>
    <property type="match status" value="1"/>
</dbReference>
<proteinExistence type="inferred from homology"/>
<evidence type="ECO:0000256" key="10">
    <source>
        <dbReference type="SAM" id="MobiDB-lite"/>
    </source>
</evidence>
<name>A0A9W9ZPI0_9CNID</name>
<reference evidence="13" key="1">
    <citation type="submission" date="2023-01" db="EMBL/GenBank/DDBJ databases">
        <title>Genome assembly of the deep-sea coral Lophelia pertusa.</title>
        <authorList>
            <person name="Herrera S."/>
            <person name="Cordes E."/>
        </authorList>
    </citation>
    <scope>NUCLEOTIDE SEQUENCE</scope>
    <source>
        <strain evidence="13">USNM1676648</strain>
        <tissue evidence="13">Polyp</tissue>
    </source>
</reference>
<evidence type="ECO:0000256" key="5">
    <source>
        <dbReference type="ARBA" id="ARBA00023155"/>
    </source>
</evidence>
<dbReference type="PROSITE" id="PS50071">
    <property type="entry name" value="HOMEOBOX_2"/>
    <property type="match status" value="1"/>
</dbReference>
<feature type="DNA-binding region" description="Homeobox" evidence="8">
    <location>
        <begin position="85"/>
        <end position="144"/>
    </location>
</feature>
<comment type="similarity">
    <text evidence="2">Belongs to the paired homeobox family. Bicoid subfamily.</text>
</comment>
<dbReference type="FunFam" id="1.10.10.60:FF:000071">
    <property type="entry name" value="Retinal homeobox gene 2"/>
    <property type="match status" value="1"/>
</dbReference>
<evidence type="ECO:0008006" key="15">
    <source>
        <dbReference type="Google" id="ProtNLM"/>
    </source>
</evidence>
<feature type="domain" description="OAR" evidence="12">
    <location>
        <begin position="239"/>
        <end position="252"/>
    </location>
</feature>
<evidence type="ECO:0000256" key="7">
    <source>
        <dbReference type="ARBA" id="ARBA00023242"/>
    </source>
</evidence>
<comment type="caution">
    <text evidence="13">The sequence shown here is derived from an EMBL/GenBank/DDBJ whole genome shotgun (WGS) entry which is preliminary data.</text>
</comment>
<dbReference type="CDD" id="cd00086">
    <property type="entry name" value="homeodomain"/>
    <property type="match status" value="1"/>
</dbReference>
<dbReference type="InterPro" id="IPR003654">
    <property type="entry name" value="OAR_dom"/>
</dbReference>
<evidence type="ECO:0000256" key="4">
    <source>
        <dbReference type="ARBA" id="ARBA00023125"/>
    </source>
</evidence>
<protein>
    <recommendedName>
        <fullName evidence="15">Retinal homeobox protein Rx1</fullName>
    </recommendedName>
</protein>
<dbReference type="GO" id="GO:0000978">
    <property type="term" value="F:RNA polymerase II cis-regulatory region sequence-specific DNA binding"/>
    <property type="evidence" value="ECO:0007669"/>
    <property type="project" value="TreeGrafter"/>
</dbReference>
<dbReference type="Pfam" id="PF03826">
    <property type="entry name" value="OAR"/>
    <property type="match status" value="1"/>
</dbReference>
<dbReference type="InterPro" id="IPR017970">
    <property type="entry name" value="Homeobox_CS"/>
</dbReference>
<keyword evidence="3" id="KW-0805">Transcription regulation</keyword>
<evidence type="ECO:0000313" key="13">
    <source>
        <dbReference type="EMBL" id="KAJ7385386.1"/>
    </source>
</evidence>
<evidence type="ECO:0000256" key="3">
    <source>
        <dbReference type="ARBA" id="ARBA00023015"/>
    </source>
</evidence>
<dbReference type="SUPFAM" id="SSF46689">
    <property type="entry name" value="Homeodomain-like"/>
    <property type="match status" value="1"/>
</dbReference>
<evidence type="ECO:0000259" key="12">
    <source>
        <dbReference type="PROSITE" id="PS50803"/>
    </source>
</evidence>
<evidence type="ECO:0000256" key="1">
    <source>
        <dbReference type="ARBA" id="ARBA00004123"/>
    </source>
</evidence>
<keyword evidence="7 8" id="KW-0539">Nucleus</keyword>
<dbReference type="PANTHER" id="PTHR46271:SF4">
    <property type="entry name" value="HOMEOBOX PROTEIN, PUTATIVE-RELATED"/>
    <property type="match status" value="1"/>
</dbReference>
<dbReference type="Proteomes" id="UP001163046">
    <property type="component" value="Unassembled WGS sequence"/>
</dbReference>
<dbReference type="PROSITE" id="PS50803">
    <property type="entry name" value="OAR"/>
    <property type="match status" value="1"/>
</dbReference>
<evidence type="ECO:0000259" key="11">
    <source>
        <dbReference type="PROSITE" id="PS50071"/>
    </source>
</evidence>
<evidence type="ECO:0000256" key="2">
    <source>
        <dbReference type="ARBA" id="ARBA00006503"/>
    </source>
</evidence>
<dbReference type="Gene3D" id="1.10.10.60">
    <property type="entry name" value="Homeodomain-like"/>
    <property type="match status" value="1"/>
</dbReference>
<evidence type="ECO:0000256" key="8">
    <source>
        <dbReference type="PROSITE-ProRule" id="PRU00108"/>
    </source>
</evidence>
<keyword evidence="6" id="KW-0804">Transcription</keyword>
<dbReference type="InterPro" id="IPR009057">
    <property type="entry name" value="Homeodomain-like_sf"/>
</dbReference>
<gene>
    <name evidence="13" type="ORF">OS493_016467</name>
</gene>
<feature type="region of interest" description="Disordered" evidence="10">
    <location>
        <begin position="1"/>
        <end position="88"/>
    </location>
</feature>
<dbReference type="GO" id="GO:0045944">
    <property type="term" value="P:positive regulation of transcription by RNA polymerase II"/>
    <property type="evidence" value="ECO:0007669"/>
    <property type="project" value="InterPro"/>
</dbReference>
<dbReference type="EMBL" id="MU825881">
    <property type="protein sequence ID" value="KAJ7385386.1"/>
    <property type="molecule type" value="Genomic_DNA"/>
</dbReference>
<dbReference type="AlphaFoldDB" id="A0A9W9ZPI0"/>
<dbReference type="InterPro" id="IPR043562">
    <property type="entry name" value="RAX/RAX2"/>
</dbReference>
<accession>A0A9W9ZPI0</accession>
<dbReference type="PANTHER" id="PTHR46271">
    <property type="entry name" value="HOMEOBOX PROTEIN, PUTATIVE-RELATED"/>
    <property type="match status" value="1"/>
</dbReference>
<dbReference type="InterPro" id="IPR001356">
    <property type="entry name" value="HD"/>
</dbReference>